<accession>A0A7J6X7J7</accession>
<protein>
    <submittedName>
        <fullName evidence="1">Uncharacterized protein</fullName>
    </submittedName>
</protein>
<proteinExistence type="predicted"/>
<dbReference type="EMBL" id="JABWDY010004846">
    <property type="protein sequence ID" value="KAF5204868.1"/>
    <property type="molecule type" value="Genomic_DNA"/>
</dbReference>
<organism evidence="1 2">
    <name type="scientific">Thalictrum thalictroides</name>
    <name type="common">Rue-anemone</name>
    <name type="synonym">Anemone thalictroides</name>
    <dbReference type="NCBI Taxonomy" id="46969"/>
    <lineage>
        <taxon>Eukaryota</taxon>
        <taxon>Viridiplantae</taxon>
        <taxon>Streptophyta</taxon>
        <taxon>Embryophyta</taxon>
        <taxon>Tracheophyta</taxon>
        <taxon>Spermatophyta</taxon>
        <taxon>Magnoliopsida</taxon>
        <taxon>Ranunculales</taxon>
        <taxon>Ranunculaceae</taxon>
        <taxon>Thalictroideae</taxon>
        <taxon>Thalictrum</taxon>
    </lineage>
</organism>
<dbReference type="Proteomes" id="UP000554482">
    <property type="component" value="Unassembled WGS sequence"/>
</dbReference>
<sequence length="138" mass="15688">MLLLSINRKKSGQWELSFVPGTFPQNKAKIGPRVFHKAQTKSLCLAKFGNERETPKLPVYQPNQRFPFKLQSTEPQTTPLLLLMMELPLPPPPSITSPYISHFFTYLPTEPHVCHSQCLLSISLLLIFVSLLVQTELT</sequence>
<gene>
    <name evidence="1" type="ORF">FRX31_005543</name>
</gene>
<reference evidence="1 2" key="1">
    <citation type="submission" date="2020-06" db="EMBL/GenBank/DDBJ databases">
        <title>Transcriptomic and genomic resources for Thalictrum thalictroides and T. hernandezii: Facilitating candidate gene discovery in an emerging model plant lineage.</title>
        <authorList>
            <person name="Arias T."/>
            <person name="Riano-Pachon D.M."/>
            <person name="Di Stilio V.S."/>
        </authorList>
    </citation>
    <scope>NUCLEOTIDE SEQUENCE [LARGE SCALE GENOMIC DNA]</scope>
    <source>
        <strain evidence="2">cv. WT478/WT964</strain>
        <tissue evidence="1">Leaves</tissue>
    </source>
</reference>
<keyword evidence="2" id="KW-1185">Reference proteome</keyword>
<comment type="caution">
    <text evidence="1">The sequence shown here is derived from an EMBL/GenBank/DDBJ whole genome shotgun (WGS) entry which is preliminary data.</text>
</comment>
<name>A0A7J6X7J7_THATH</name>
<evidence type="ECO:0000313" key="2">
    <source>
        <dbReference type="Proteomes" id="UP000554482"/>
    </source>
</evidence>
<evidence type="ECO:0000313" key="1">
    <source>
        <dbReference type="EMBL" id="KAF5204868.1"/>
    </source>
</evidence>
<dbReference type="AlphaFoldDB" id="A0A7J6X7J7"/>